<dbReference type="EMBL" id="AP024417">
    <property type="protein sequence ID" value="BCR85801.1"/>
    <property type="molecule type" value="Genomic_DNA"/>
</dbReference>
<accession>A0A7R7VJF2</accession>
<dbReference type="SUPFAM" id="SSF49899">
    <property type="entry name" value="Concanavalin A-like lectins/glucanases"/>
    <property type="match status" value="1"/>
</dbReference>
<keyword evidence="2" id="KW-1003">Cell membrane</keyword>
<reference evidence="7" key="2">
    <citation type="submission" date="2021-02" db="EMBL/GenBank/DDBJ databases">
        <title>Aspergillus chevalieri M1 genome sequence.</title>
        <authorList>
            <person name="Kadooka C."/>
            <person name="Mori K."/>
            <person name="Futagami T."/>
        </authorList>
    </citation>
    <scope>NUCLEOTIDE SEQUENCE</scope>
    <source>
        <strain evidence="7">M1</strain>
    </source>
</reference>
<dbReference type="GeneID" id="66980160"/>
<dbReference type="AlphaFoldDB" id="A0A7R7VJF2"/>
<feature type="domain" description="GH16" evidence="6">
    <location>
        <begin position="94"/>
        <end position="390"/>
    </location>
</feature>
<dbReference type="PANTHER" id="PTHR10963:SF42">
    <property type="entry name" value="PUTATIVE (AFU_ORTHOLOGUE AFUA_5G02280)-RELATED"/>
    <property type="match status" value="1"/>
</dbReference>
<organism evidence="7 8">
    <name type="scientific">Aspergillus chevalieri</name>
    <name type="common">Eurotium chevalieri</name>
    <dbReference type="NCBI Taxonomy" id="182096"/>
    <lineage>
        <taxon>Eukaryota</taxon>
        <taxon>Fungi</taxon>
        <taxon>Dikarya</taxon>
        <taxon>Ascomycota</taxon>
        <taxon>Pezizomycotina</taxon>
        <taxon>Eurotiomycetes</taxon>
        <taxon>Eurotiomycetidae</taxon>
        <taxon>Eurotiales</taxon>
        <taxon>Aspergillaceae</taxon>
        <taxon>Aspergillus</taxon>
        <taxon>Aspergillus subgen. Aspergillus</taxon>
    </lineage>
</organism>
<dbReference type="GO" id="GO:0004553">
    <property type="term" value="F:hydrolase activity, hydrolyzing O-glycosyl compounds"/>
    <property type="evidence" value="ECO:0007669"/>
    <property type="project" value="InterPro"/>
</dbReference>
<keyword evidence="3" id="KW-0325">Glycoprotein</keyword>
<keyword evidence="4" id="KW-0449">Lipoprotein</keyword>
<dbReference type="InterPro" id="IPR050546">
    <property type="entry name" value="Glycosyl_Hydrlase_16"/>
</dbReference>
<dbReference type="CDD" id="cd02181">
    <property type="entry name" value="GH16_fungal_Lam16A_glucanase"/>
    <property type="match status" value="1"/>
</dbReference>
<dbReference type="PANTHER" id="PTHR10963">
    <property type="entry name" value="GLYCOSYL HYDROLASE-RELATED"/>
    <property type="match status" value="1"/>
</dbReference>
<proteinExistence type="predicted"/>
<dbReference type="Proteomes" id="UP000637239">
    <property type="component" value="Chromosome 2"/>
</dbReference>
<evidence type="ECO:0000256" key="5">
    <source>
        <dbReference type="SAM" id="Phobius"/>
    </source>
</evidence>
<dbReference type="InterPro" id="IPR000757">
    <property type="entry name" value="Beta-glucanase-like"/>
</dbReference>
<dbReference type="InterPro" id="IPR013320">
    <property type="entry name" value="ConA-like_dom_sf"/>
</dbReference>
<dbReference type="GO" id="GO:0009251">
    <property type="term" value="P:glucan catabolic process"/>
    <property type="evidence" value="ECO:0007669"/>
    <property type="project" value="TreeGrafter"/>
</dbReference>
<dbReference type="Pfam" id="PF26113">
    <property type="entry name" value="GH16_XgeA"/>
    <property type="match status" value="1"/>
</dbReference>
<dbReference type="RefSeq" id="XP_043134323.1">
    <property type="nucleotide sequence ID" value="XM_043275323.1"/>
</dbReference>
<evidence type="ECO:0000256" key="2">
    <source>
        <dbReference type="ARBA" id="ARBA00022475"/>
    </source>
</evidence>
<protein>
    <recommendedName>
        <fullName evidence="6">GH16 domain-containing protein</fullName>
    </recommendedName>
</protein>
<keyword evidence="5" id="KW-1133">Transmembrane helix</keyword>
<reference evidence="7" key="1">
    <citation type="submission" date="2021-01" db="EMBL/GenBank/DDBJ databases">
        <authorList>
            <consortium name="Aspergillus chevalieri M1 genome sequencing consortium"/>
            <person name="Kazuki M."/>
            <person name="Futagami T."/>
        </authorList>
    </citation>
    <scope>NUCLEOTIDE SEQUENCE</scope>
    <source>
        <strain evidence="7">M1</strain>
    </source>
</reference>
<evidence type="ECO:0000259" key="6">
    <source>
        <dbReference type="PROSITE" id="PS51762"/>
    </source>
</evidence>
<evidence type="ECO:0000256" key="3">
    <source>
        <dbReference type="ARBA" id="ARBA00022622"/>
    </source>
</evidence>
<evidence type="ECO:0000313" key="8">
    <source>
        <dbReference type="Proteomes" id="UP000637239"/>
    </source>
</evidence>
<evidence type="ECO:0000313" key="7">
    <source>
        <dbReference type="EMBL" id="BCR85801.1"/>
    </source>
</evidence>
<keyword evidence="5" id="KW-0472">Membrane</keyword>
<keyword evidence="8" id="KW-1185">Reference proteome</keyword>
<sequence>MQNKHYFVSIEGLHRIQTEYPTDADPSPPPLRRAPPITTTITGTAKVSPWYNPCGLSRKTKWMIIMTGLLVAGVILGTVVGGVVGSRNTSDQYPDYSPLQYRLTNDYMGPNFFGHFYYFSEDDPTRGTVDYVDRATAQDLNLTYTTDNSAVLKVDTVNPATERGRRSVRIESKAQYDHGLFIIDITHTPVGCGTWPAVWLLGPDHPWHGEIDIVETDNLALDGNIVTLHTWEGCRVEDVERKQTGKKGKWNCGDGDRDGCDVQGYPESDGERMNHMGGGVYALELREAGIRIWFFRRSQIPPDISTNPDPSTWGLPLADFPNTKCDILSHFNNMSIVINIALCGQQGADPKLYTDQYQCPGNCSDFVRNNPEYFIDAYWEFKGFKVFQAW</sequence>
<dbReference type="GO" id="GO:0098552">
    <property type="term" value="C:side of membrane"/>
    <property type="evidence" value="ECO:0007669"/>
    <property type="project" value="UniProtKB-KW"/>
</dbReference>
<keyword evidence="3" id="KW-0336">GPI-anchor</keyword>
<dbReference type="KEGG" id="ache:ACHE_21259A"/>
<dbReference type="Gene3D" id="2.60.120.200">
    <property type="match status" value="1"/>
</dbReference>
<gene>
    <name evidence="7" type="ORF">ACHE_21259A</name>
</gene>
<dbReference type="GO" id="GO:0005886">
    <property type="term" value="C:plasma membrane"/>
    <property type="evidence" value="ECO:0007669"/>
    <property type="project" value="UniProtKB-SubCell"/>
</dbReference>
<keyword evidence="5" id="KW-0812">Transmembrane</keyword>
<evidence type="ECO:0000256" key="4">
    <source>
        <dbReference type="ARBA" id="ARBA00023288"/>
    </source>
</evidence>
<name>A0A7R7VJF2_ASPCH</name>
<dbReference type="PROSITE" id="PS51762">
    <property type="entry name" value="GH16_2"/>
    <property type="match status" value="1"/>
</dbReference>
<comment type="subcellular location">
    <subcellularLocation>
        <location evidence="1">Cell membrane</location>
        <topology evidence="1">Lipid-anchor</topology>
        <topology evidence="1">GPI-anchor</topology>
    </subcellularLocation>
</comment>
<evidence type="ECO:0000256" key="1">
    <source>
        <dbReference type="ARBA" id="ARBA00004609"/>
    </source>
</evidence>
<feature type="transmembrane region" description="Helical" evidence="5">
    <location>
        <begin position="62"/>
        <end position="84"/>
    </location>
</feature>